<evidence type="ECO:0000313" key="5">
    <source>
        <dbReference type="EMBL" id="SDJ82780.1"/>
    </source>
</evidence>
<dbReference type="PANTHER" id="PTHR30231:SF4">
    <property type="entry name" value="PROTEIN NEN2"/>
    <property type="match status" value="1"/>
</dbReference>
<dbReference type="RefSeq" id="WP_093211671.1">
    <property type="nucleotide sequence ID" value="NZ_FNFL01000001.1"/>
</dbReference>
<accession>A0A1G8WZ33</accession>
<evidence type="ECO:0000256" key="2">
    <source>
        <dbReference type="ARBA" id="ARBA00022801"/>
    </source>
</evidence>
<evidence type="ECO:0000259" key="4">
    <source>
        <dbReference type="SMART" id="SM00479"/>
    </source>
</evidence>
<dbReference type="Gene3D" id="3.30.420.10">
    <property type="entry name" value="Ribonuclease H-like superfamily/Ribonuclease H"/>
    <property type="match status" value="1"/>
</dbReference>
<reference evidence="5 6" key="1">
    <citation type="submission" date="2016-10" db="EMBL/GenBank/DDBJ databases">
        <authorList>
            <person name="de Groot N.N."/>
        </authorList>
    </citation>
    <scope>NUCLEOTIDE SEQUENCE [LARGE SCALE GENOMIC DNA]</scope>
    <source>
        <strain evidence="5 6">CGMCC 1.6502</strain>
    </source>
</reference>
<dbReference type="CDD" id="cd06127">
    <property type="entry name" value="DEDDh"/>
    <property type="match status" value="1"/>
</dbReference>
<dbReference type="GO" id="GO:0006260">
    <property type="term" value="P:DNA replication"/>
    <property type="evidence" value="ECO:0007669"/>
    <property type="project" value="InterPro"/>
</dbReference>
<evidence type="ECO:0000256" key="3">
    <source>
        <dbReference type="ARBA" id="ARBA00022839"/>
    </source>
</evidence>
<evidence type="ECO:0000313" key="6">
    <source>
        <dbReference type="Proteomes" id="UP000198694"/>
    </source>
</evidence>
<dbReference type="OrthoDB" id="9804290at2"/>
<dbReference type="GO" id="GO:0005829">
    <property type="term" value="C:cytosol"/>
    <property type="evidence" value="ECO:0007669"/>
    <property type="project" value="TreeGrafter"/>
</dbReference>
<dbReference type="NCBIfam" id="TIGR00573">
    <property type="entry name" value="dnaq"/>
    <property type="match status" value="1"/>
</dbReference>
<dbReference type="AlphaFoldDB" id="A0A1G8WZ33"/>
<name>A0A1G8WZ33_9BACI</name>
<dbReference type="STRING" id="407036.SAMN05216243_1040"/>
<dbReference type="NCBIfam" id="NF005836">
    <property type="entry name" value="PRK07740.1"/>
    <property type="match status" value="1"/>
</dbReference>
<dbReference type="GO" id="GO:0003887">
    <property type="term" value="F:DNA-directed DNA polymerase activity"/>
    <property type="evidence" value="ECO:0007669"/>
    <property type="project" value="InterPro"/>
</dbReference>
<evidence type="ECO:0000256" key="1">
    <source>
        <dbReference type="ARBA" id="ARBA00022722"/>
    </source>
</evidence>
<dbReference type="SMART" id="SM00479">
    <property type="entry name" value="EXOIII"/>
    <property type="match status" value="1"/>
</dbReference>
<dbReference type="Pfam" id="PF00929">
    <property type="entry name" value="RNase_T"/>
    <property type="match status" value="1"/>
</dbReference>
<dbReference type="GO" id="GO:0003677">
    <property type="term" value="F:DNA binding"/>
    <property type="evidence" value="ECO:0007669"/>
    <property type="project" value="InterPro"/>
</dbReference>
<keyword evidence="6" id="KW-1185">Reference proteome</keyword>
<dbReference type="SUPFAM" id="SSF53098">
    <property type="entry name" value="Ribonuclease H-like"/>
    <property type="match status" value="1"/>
</dbReference>
<dbReference type="InterPro" id="IPR036397">
    <property type="entry name" value="RNaseH_sf"/>
</dbReference>
<dbReference type="PANTHER" id="PTHR30231">
    <property type="entry name" value="DNA POLYMERASE III SUBUNIT EPSILON"/>
    <property type="match status" value="1"/>
</dbReference>
<sequence length="243" mass="27670">MIVDQMIQFVKQMSGKLNAGPYTSLSNQTDPGKIAYMRELQREMKRKDILEVPFGELKVVVFDLETTGFYPYKGDHILSIGAVKMEGDHVIDNKTFYSPVHCETAPSQEIQQLTGLTEDVLFNADPIHDVLKNFYQFIKTDPLVAHHANHEKVFMKHAAWRALKMNFQHRIIDTSFLTRIVEPEAGLVTLDQCCAHYGIEIADRHHALHDALATAQLWAENIRLIQALGFKNLKDVYAHLAAK</sequence>
<keyword evidence="2" id="KW-0378">Hydrolase</keyword>
<proteinExistence type="predicted"/>
<gene>
    <name evidence="5" type="ORF">SAMN05216243_1040</name>
</gene>
<dbReference type="EMBL" id="FNFL01000001">
    <property type="protein sequence ID" value="SDJ82780.1"/>
    <property type="molecule type" value="Genomic_DNA"/>
</dbReference>
<dbReference type="InterPro" id="IPR013520">
    <property type="entry name" value="Ribonucl_H"/>
</dbReference>
<organism evidence="5 6">
    <name type="scientific">Sediminibacillus albus</name>
    <dbReference type="NCBI Taxonomy" id="407036"/>
    <lineage>
        <taxon>Bacteria</taxon>
        <taxon>Bacillati</taxon>
        <taxon>Bacillota</taxon>
        <taxon>Bacilli</taxon>
        <taxon>Bacillales</taxon>
        <taxon>Bacillaceae</taxon>
        <taxon>Sediminibacillus</taxon>
    </lineage>
</organism>
<keyword evidence="3" id="KW-0269">Exonuclease</keyword>
<dbReference type="InterPro" id="IPR012337">
    <property type="entry name" value="RNaseH-like_sf"/>
</dbReference>
<dbReference type="FunFam" id="3.30.420.10:FF:000045">
    <property type="entry name" value="3'-5' exonuclease DinG"/>
    <property type="match status" value="1"/>
</dbReference>
<protein>
    <submittedName>
        <fullName evidence="5">DNA polymerase-3 subunit epsilon</fullName>
    </submittedName>
</protein>
<dbReference type="InterPro" id="IPR006054">
    <property type="entry name" value="DnaQ"/>
</dbReference>
<dbReference type="GO" id="GO:0008408">
    <property type="term" value="F:3'-5' exonuclease activity"/>
    <property type="evidence" value="ECO:0007669"/>
    <property type="project" value="TreeGrafter"/>
</dbReference>
<dbReference type="Proteomes" id="UP000198694">
    <property type="component" value="Unassembled WGS sequence"/>
</dbReference>
<feature type="domain" description="Exonuclease" evidence="4">
    <location>
        <begin position="58"/>
        <end position="227"/>
    </location>
</feature>
<keyword evidence="1" id="KW-0540">Nuclease</keyword>